<feature type="non-terminal residue" evidence="2">
    <location>
        <position position="1"/>
    </location>
</feature>
<protein>
    <submittedName>
        <fullName evidence="2">Uncharacterized protein</fullName>
    </submittedName>
</protein>
<dbReference type="OrthoDB" id="3522001at2759"/>
<dbReference type="EMBL" id="JAGMUU010000044">
    <property type="protein sequence ID" value="KAH7113918.1"/>
    <property type="molecule type" value="Genomic_DNA"/>
</dbReference>
<sequence>REVVKSIIINKSLIVVVMGIGISKSLCFILLAASCFSRVIVVIILLISL</sequence>
<keyword evidence="3" id="KW-1185">Reference proteome</keyword>
<accession>A0A9P9D7D2</accession>
<comment type="caution">
    <text evidence="2">The sequence shown here is derived from an EMBL/GenBank/DDBJ whole genome shotgun (WGS) entry which is preliminary data.</text>
</comment>
<feature type="transmembrane region" description="Helical" evidence="1">
    <location>
        <begin position="26"/>
        <end position="47"/>
    </location>
</feature>
<organism evidence="2 3">
    <name type="scientific">Dactylonectria estremocensis</name>
    <dbReference type="NCBI Taxonomy" id="1079267"/>
    <lineage>
        <taxon>Eukaryota</taxon>
        <taxon>Fungi</taxon>
        <taxon>Dikarya</taxon>
        <taxon>Ascomycota</taxon>
        <taxon>Pezizomycotina</taxon>
        <taxon>Sordariomycetes</taxon>
        <taxon>Hypocreomycetidae</taxon>
        <taxon>Hypocreales</taxon>
        <taxon>Nectriaceae</taxon>
        <taxon>Dactylonectria</taxon>
    </lineage>
</organism>
<name>A0A9P9D7D2_9HYPO</name>
<keyword evidence="1" id="KW-0472">Membrane</keyword>
<evidence type="ECO:0000313" key="3">
    <source>
        <dbReference type="Proteomes" id="UP000717696"/>
    </source>
</evidence>
<reference evidence="2" key="1">
    <citation type="journal article" date="2021" name="Nat. Commun.">
        <title>Genetic determinants of endophytism in the Arabidopsis root mycobiome.</title>
        <authorList>
            <person name="Mesny F."/>
            <person name="Miyauchi S."/>
            <person name="Thiergart T."/>
            <person name="Pickel B."/>
            <person name="Atanasova L."/>
            <person name="Karlsson M."/>
            <person name="Huettel B."/>
            <person name="Barry K.W."/>
            <person name="Haridas S."/>
            <person name="Chen C."/>
            <person name="Bauer D."/>
            <person name="Andreopoulos W."/>
            <person name="Pangilinan J."/>
            <person name="LaButti K."/>
            <person name="Riley R."/>
            <person name="Lipzen A."/>
            <person name="Clum A."/>
            <person name="Drula E."/>
            <person name="Henrissat B."/>
            <person name="Kohler A."/>
            <person name="Grigoriev I.V."/>
            <person name="Martin F.M."/>
            <person name="Hacquard S."/>
        </authorList>
    </citation>
    <scope>NUCLEOTIDE SEQUENCE</scope>
    <source>
        <strain evidence="2">MPI-CAGE-AT-0021</strain>
    </source>
</reference>
<evidence type="ECO:0000256" key="1">
    <source>
        <dbReference type="SAM" id="Phobius"/>
    </source>
</evidence>
<dbReference type="AlphaFoldDB" id="A0A9P9D7D2"/>
<dbReference type="Proteomes" id="UP000717696">
    <property type="component" value="Unassembled WGS sequence"/>
</dbReference>
<gene>
    <name evidence="2" type="ORF">B0J13DRAFT_460511</name>
</gene>
<keyword evidence="1" id="KW-0812">Transmembrane</keyword>
<proteinExistence type="predicted"/>
<evidence type="ECO:0000313" key="2">
    <source>
        <dbReference type="EMBL" id="KAH7113918.1"/>
    </source>
</evidence>
<keyword evidence="1" id="KW-1133">Transmembrane helix</keyword>